<gene>
    <name evidence="2" type="ORF">H6B30_07790</name>
</gene>
<reference evidence="2 3" key="1">
    <citation type="journal article" date="2021" name="Sci. Rep.">
        <title>The distribution of antibiotic resistance genes in chicken gut microbiota commensals.</title>
        <authorList>
            <person name="Juricova H."/>
            <person name="Matiasovicova J."/>
            <person name="Kubasova T."/>
            <person name="Cejkova D."/>
            <person name="Rychlik I."/>
        </authorList>
    </citation>
    <scope>NUCLEOTIDE SEQUENCE [LARGE SCALE GENOMIC DNA]</scope>
    <source>
        <strain evidence="2 3">An819</strain>
    </source>
</reference>
<name>A0A938WLY6_9BACT</name>
<dbReference type="EMBL" id="JACJJL010000011">
    <property type="protein sequence ID" value="MBM6661650.1"/>
    <property type="molecule type" value="Genomic_DNA"/>
</dbReference>
<dbReference type="SUPFAM" id="SSF53474">
    <property type="entry name" value="alpha/beta-Hydrolases"/>
    <property type="match status" value="1"/>
</dbReference>
<dbReference type="InterPro" id="IPR029058">
    <property type="entry name" value="AB_hydrolase_fold"/>
</dbReference>
<dbReference type="InterPro" id="IPR053145">
    <property type="entry name" value="AB_hydrolase_Est10"/>
</dbReference>
<dbReference type="AlphaFoldDB" id="A0A938WLY6"/>
<dbReference type="Gene3D" id="3.40.50.1820">
    <property type="entry name" value="alpha/beta hydrolase"/>
    <property type="match status" value="1"/>
</dbReference>
<dbReference type="PANTHER" id="PTHR43265:SF1">
    <property type="entry name" value="ESTERASE ESTD"/>
    <property type="match status" value="1"/>
</dbReference>
<dbReference type="PANTHER" id="PTHR43265">
    <property type="entry name" value="ESTERASE ESTD"/>
    <property type="match status" value="1"/>
</dbReference>
<organism evidence="2 3">
    <name type="scientific">Marseilla massiliensis</name>
    <dbReference type="NCBI Taxonomy" id="1841864"/>
    <lineage>
        <taxon>Bacteria</taxon>
        <taxon>Pseudomonadati</taxon>
        <taxon>Bacteroidota</taxon>
        <taxon>Bacteroidia</taxon>
        <taxon>Bacteroidales</taxon>
        <taxon>Prevotellaceae</taxon>
        <taxon>Marseilla</taxon>
    </lineage>
</organism>
<dbReference type="InterPro" id="IPR000073">
    <property type="entry name" value="AB_hydrolase_1"/>
</dbReference>
<sequence>MPAVITYPAGEGPFPMVVMVHGSGPLDRDETIGPNHLFRDIALGLARRGVASLRYDKRTYAYPASAKAISIYDETIDDALTALRMAFADPKADTARIVLLGHSLGGTLAPLIAARSAAVGGMVVMAGAARPMAEVVGQQLRYLSPSGASDAYIDTLAGRVKAASPQYFTGLMAACSPADSAAALSRPVLVMQGERDYQVTMADFRLWQQRLGGCSRAVFRSYPKLNHLFLEGDNAMSNPVEYNIPGTVPDYVIDDMAAFVRSLSGRRPVLPPTGPGGKSGAGRR</sequence>
<dbReference type="Proteomes" id="UP000764045">
    <property type="component" value="Unassembled WGS sequence"/>
</dbReference>
<feature type="domain" description="AB hydrolase-1" evidence="1">
    <location>
        <begin position="17"/>
        <end position="231"/>
    </location>
</feature>
<dbReference type="Pfam" id="PF12697">
    <property type="entry name" value="Abhydrolase_6"/>
    <property type="match status" value="1"/>
</dbReference>
<protein>
    <submittedName>
        <fullName evidence="2">Alpha/beta hydrolase</fullName>
    </submittedName>
</protein>
<keyword evidence="3" id="KW-1185">Reference proteome</keyword>
<dbReference type="RefSeq" id="WP_205109302.1">
    <property type="nucleotide sequence ID" value="NZ_JACJJL010000011.1"/>
</dbReference>
<evidence type="ECO:0000313" key="2">
    <source>
        <dbReference type="EMBL" id="MBM6661650.1"/>
    </source>
</evidence>
<proteinExistence type="predicted"/>
<evidence type="ECO:0000259" key="1">
    <source>
        <dbReference type="Pfam" id="PF12697"/>
    </source>
</evidence>
<dbReference type="GO" id="GO:0052689">
    <property type="term" value="F:carboxylic ester hydrolase activity"/>
    <property type="evidence" value="ECO:0007669"/>
    <property type="project" value="TreeGrafter"/>
</dbReference>
<accession>A0A938WLY6</accession>
<comment type="caution">
    <text evidence="2">The sequence shown here is derived from an EMBL/GenBank/DDBJ whole genome shotgun (WGS) entry which is preliminary data.</text>
</comment>
<keyword evidence="2" id="KW-0378">Hydrolase</keyword>
<evidence type="ECO:0000313" key="3">
    <source>
        <dbReference type="Proteomes" id="UP000764045"/>
    </source>
</evidence>